<name>A0ACC2EHK7_DIPCM</name>
<keyword evidence="2" id="KW-1185">Reference proteome</keyword>
<comment type="caution">
    <text evidence="1">The sequence shown here is derived from an EMBL/GenBank/DDBJ whole genome shotgun (WGS) entry which is preliminary data.</text>
</comment>
<sequence length="418" mass="46131">MRPMSSSIHKLSDSDMLSSNTSEETTLLAAAEAKPRLRWSPELHQRFVDAVTQLGGPDRATPKSVMKAMGIQGLTLYHLKSHLQKYRLGKQLDKNQNQDSDKDGSSSGLTAIASGSQIVTSQNSSKNLQITEALHMQMEVQRKLHEQLEVQRHLQLRIEAQGKYLQTILEKATATLARTKPGTEGEVHQISSQIPSGIPFSSLIASGCGHEQHTPRQQFEAAHRFSENTTSMGNLEGRSNESGHSLNRKRFRTSCADTEEQEYRDDDGNGDESIQENSMIPGDPENFSKVHWLVEEAMPHLHSGNAMIRVLQAVKQIDTVVPLFRTGNESENARTNSDPLEMPAAKKRILAADADESMSPFAIAGPLQEGSQVNEMRNLYTNSHGSDDHALVFGNAAGLDLNIKSEAPVIAHKEKSWL</sequence>
<gene>
    <name evidence="1" type="ORF">O6H91_02G080600</name>
</gene>
<dbReference type="EMBL" id="CM055093">
    <property type="protein sequence ID" value="KAJ7565912.1"/>
    <property type="molecule type" value="Genomic_DNA"/>
</dbReference>
<evidence type="ECO:0000313" key="2">
    <source>
        <dbReference type="Proteomes" id="UP001162992"/>
    </source>
</evidence>
<reference evidence="2" key="1">
    <citation type="journal article" date="2024" name="Proc. Natl. Acad. Sci. U.S.A.">
        <title>Extraordinary preservation of gene collinearity over three hundred million years revealed in homosporous lycophytes.</title>
        <authorList>
            <person name="Li C."/>
            <person name="Wickell D."/>
            <person name="Kuo L.Y."/>
            <person name="Chen X."/>
            <person name="Nie B."/>
            <person name="Liao X."/>
            <person name="Peng D."/>
            <person name="Ji J."/>
            <person name="Jenkins J."/>
            <person name="Williams M."/>
            <person name="Shu S."/>
            <person name="Plott C."/>
            <person name="Barry K."/>
            <person name="Rajasekar S."/>
            <person name="Grimwood J."/>
            <person name="Han X."/>
            <person name="Sun S."/>
            <person name="Hou Z."/>
            <person name="He W."/>
            <person name="Dai G."/>
            <person name="Sun C."/>
            <person name="Schmutz J."/>
            <person name="Leebens-Mack J.H."/>
            <person name="Li F.W."/>
            <person name="Wang L."/>
        </authorList>
    </citation>
    <scope>NUCLEOTIDE SEQUENCE [LARGE SCALE GENOMIC DNA]</scope>
    <source>
        <strain evidence="2">cv. PW_Plant_1</strain>
    </source>
</reference>
<organism evidence="1 2">
    <name type="scientific">Diphasiastrum complanatum</name>
    <name type="common">Issler's clubmoss</name>
    <name type="synonym">Lycopodium complanatum</name>
    <dbReference type="NCBI Taxonomy" id="34168"/>
    <lineage>
        <taxon>Eukaryota</taxon>
        <taxon>Viridiplantae</taxon>
        <taxon>Streptophyta</taxon>
        <taxon>Embryophyta</taxon>
        <taxon>Tracheophyta</taxon>
        <taxon>Lycopodiopsida</taxon>
        <taxon>Lycopodiales</taxon>
        <taxon>Lycopodiaceae</taxon>
        <taxon>Lycopodioideae</taxon>
        <taxon>Diphasiastrum</taxon>
    </lineage>
</organism>
<protein>
    <submittedName>
        <fullName evidence="1">Uncharacterized protein</fullName>
    </submittedName>
</protein>
<evidence type="ECO:0000313" key="1">
    <source>
        <dbReference type="EMBL" id="KAJ7565912.1"/>
    </source>
</evidence>
<dbReference type="Proteomes" id="UP001162992">
    <property type="component" value="Chromosome 2"/>
</dbReference>
<proteinExistence type="predicted"/>
<accession>A0ACC2EHK7</accession>